<dbReference type="Pfam" id="PF14214">
    <property type="entry name" value="Helitron_like_N"/>
    <property type="match status" value="1"/>
</dbReference>
<keyword evidence="3" id="KW-0347">Helicase</keyword>
<proteinExistence type="predicted"/>
<protein>
    <submittedName>
        <fullName evidence="3">ATP-dependent DNA helicase</fullName>
    </submittedName>
</protein>
<sequence length="592" mass="66216">MHGPWLRNSGVYVKEEENRPRIDVDVPAPQHQKARSLRDSWGRGGAGIERERGNEMDVDDAPPRVDEGLSRENPRQRNFLQNLTNGLLSPPATQAIAQNHSANDRRGGGNAPDRPAPAPVGSLMAARRDYREPESRHDLGPMNIACQCCGALHWIQERISPSEFSPKFGMCCNSGKVQLDRLHEPPQPLLRLLMGADAQAQKFGSHITQYNAALAFTSLGVSDDKSVNRYGPNAWVFRILGNSHHLSGALTAPDGVAPSCAQLYMYDPMVALQQQMNRNSNLRADTMQSLQLMLARSHPYVAMYKQAFEVLEELGDVEDAEVRLRALPGTDHRRYNLPTAEEVAVILPGDGSAGDGRDIILHNRMPDNAPMLRISDVHPAYSPLYYVLLFPRGEHGWHAHLSLNEPEKEARGKTPGCLDTTLSVFSRETANSPLSSIRVVFCSNIWSMLSPRNQKKIRASVYNGLEDAISSRDDDVDLNELGRRYILPSSYIGGPRHMQQRYQDAMAIARYYRKVDLFITVTANPQWAEIIRALFPGQTSYDRPDLVACIFQLKKKSIIAEIYKDGIFGKCAAFVYTIEFQKRGPGRRASRH</sequence>
<dbReference type="OrthoDB" id="2272314at2759"/>
<evidence type="ECO:0000313" key="4">
    <source>
        <dbReference type="Proteomes" id="UP000623467"/>
    </source>
</evidence>
<feature type="compositionally biased region" description="Basic and acidic residues" evidence="1">
    <location>
        <begin position="48"/>
        <end position="75"/>
    </location>
</feature>
<keyword evidence="3" id="KW-0067">ATP-binding</keyword>
<dbReference type="InterPro" id="IPR025476">
    <property type="entry name" value="Helitron_helicase-like"/>
</dbReference>
<dbReference type="PANTHER" id="PTHR45786">
    <property type="entry name" value="DNA BINDING PROTEIN-LIKE"/>
    <property type="match status" value="1"/>
</dbReference>
<dbReference type="PANTHER" id="PTHR45786:SF74">
    <property type="entry name" value="ATP-DEPENDENT DNA HELICASE"/>
    <property type="match status" value="1"/>
</dbReference>
<evidence type="ECO:0000313" key="3">
    <source>
        <dbReference type="EMBL" id="KAF7336005.1"/>
    </source>
</evidence>
<reference evidence="3" key="1">
    <citation type="submission" date="2020-05" db="EMBL/GenBank/DDBJ databases">
        <title>Mycena genomes resolve the evolution of fungal bioluminescence.</title>
        <authorList>
            <person name="Tsai I.J."/>
        </authorList>
    </citation>
    <scope>NUCLEOTIDE SEQUENCE</scope>
    <source>
        <strain evidence="3">160909Yilan</strain>
    </source>
</reference>
<feature type="region of interest" description="Disordered" evidence="1">
    <location>
        <begin position="15"/>
        <end position="75"/>
    </location>
</feature>
<dbReference type="EMBL" id="JACAZH010000038">
    <property type="protein sequence ID" value="KAF7336005.1"/>
    <property type="molecule type" value="Genomic_DNA"/>
</dbReference>
<evidence type="ECO:0000259" key="2">
    <source>
        <dbReference type="Pfam" id="PF14214"/>
    </source>
</evidence>
<keyword evidence="4" id="KW-1185">Reference proteome</keyword>
<comment type="caution">
    <text evidence="3">The sequence shown here is derived from an EMBL/GenBank/DDBJ whole genome shotgun (WGS) entry which is preliminary data.</text>
</comment>
<dbReference type="AlphaFoldDB" id="A0A8H6X8J1"/>
<feature type="domain" description="Helitron helicase-like" evidence="2">
    <location>
        <begin position="452"/>
        <end position="584"/>
    </location>
</feature>
<feature type="region of interest" description="Disordered" evidence="1">
    <location>
        <begin position="101"/>
        <end position="120"/>
    </location>
</feature>
<accession>A0A8H6X8J1</accession>
<feature type="compositionally biased region" description="Basic and acidic residues" evidence="1">
    <location>
        <begin position="15"/>
        <end position="24"/>
    </location>
</feature>
<name>A0A8H6X8J1_9AGAR</name>
<keyword evidence="3" id="KW-0378">Hydrolase</keyword>
<dbReference type="GO" id="GO:0004386">
    <property type="term" value="F:helicase activity"/>
    <property type="evidence" value="ECO:0007669"/>
    <property type="project" value="UniProtKB-KW"/>
</dbReference>
<organism evidence="3 4">
    <name type="scientific">Mycena sanguinolenta</name>
    <dbReference type="NCBI Taxonomy" id="230812"/>
    <lineage>
        <taxon>Eukaryota</taxon>
        <taxon>Fungi</taxon>
        <taxon>Dikarya</taxon>
        <taxon>Basidiomycota</taxon>
        <taxon>Agaricomycotina</taxon>
        <taxon>Agaricomycetes</taxon>
        <taxon>Agaricomycetidae</taxon>
        <taxon>Agaricales</taxon>
        <taxon>Marasmiineae</taxon>
        <taxon>Mycenaceae</taxon>
        <taxon>Mycena</taxon>
    </lineage>
</organism>
<keyword evidence="3" id="KW-0547">Nucleotide-binding</keyword>
<gene>
    <name evidence="3" type="ORF">MSAN_02314200</name>
</gene>
<dbReference type="Proteomes" id="UP000623467">
    <property type="component" value="Unassembled WGS sequence"/>
</dbReference>
<evidence type="ECO:0000256" key="1">
    <source>
        <dbReference type="SAM" id="MobiDB-lite"/>
    </source>
</evidence>